<gene>
    <name evidence="1" type="ORF">OHA22_46490</name>
</gene>
<evidence type="ECO:0000313" key="1">
    <source>
        <dbReference type="EMBL" id="WTT22472.1"/>
    </source>
</evidence>
<accession>A0AAU2ADA6</accession>
<reference evidence="1" key="1">
    <citation type="submission" date="2022-10" db="EMBL/GenBank/DDBJ databases">
        <title>The complete genomes of actinobacterial strains from the NBC collection.</title>
        <authorList>
            <person name="Joergensen T.S."/>
            <person name="Alvarez Arevalo M."/>
            <person name="Sterndorff E.B."/>
            <person name="Faurdal D."/>
            <person name="Vuksanovic O."/>
            <person name="Mourched A.-S."/>
            <person name="Charusanti P."/>
            <person name="Shaw S."/>
            <person name="Blin K."/>
            <person name="Weber T."/>
        </authorList>
    </citation>
    <scope>NUCLEOTIDE SEQUENCE</scope>
    <source>
        <strain evidence="1">NBC_00093</strain>
    </source>
</reference>
<proteinExistence type="predicted"/>
<protein>
    <submittedName>
        <fullName evidence="1">Uncharacterized protein</fullName>
    </submittedName>
</protein>
<name>A0AAU2ADA6_9ACTN</name>
<dbReference type="AlphaFoldDB" id="A0AAU2ADA6"/>
<dbReference type="EMBL" id="CP108222">
    <property type="protein sequence ID" value="WTT22472.1"/>
    <property type="molecule type" value="Genomic_DNA"/>
</dbReference>
<organism evidence="1">
    <name type="scientific">Streptomyces sp. NBC_00093</name>
    <dbReference type="NCBI Taxonomy" id="2975649"/>
    <lineage>
        <taxon>Bacteria</taxon>
        <taxon>Bacillati</taxon>
        <taxon>Actinomycetota</taxon>
        <taxon>Actinomycetes</taxon>
        <taxon>Kitasatosporales</taxon>
        <taxon>Streptomycetaceae</taxon>
        <taxon>Streptomyces</taxon>
    </lineage>
</organism>
<sequence length="126" mass="12960">MVRLLSGAVSLRPAAHTRGPLLGVRGDRPHDDDRSDVLLGLEDDTGMEAAVHAGGAGRAARYARAGSALLDAPAHRVRASLADAGRDTPVVVESHRPHGPHGAGFGADAHALLHHSPCPVFPLPTG</sequence>